<organism evidence="2 3">
    <name type="scientific">Nocardia macrotermitis</name>
    <dbReference type="NCBI Taxonomy" id="2585198"/>
    <lineage>
        <taxon>Bacteria</taxon>
        <taxon>Bacillati</taxon>
        <taxon>Actinomycetota</taxon>
        <taxon>Actinomycetes</taxon>
        <taxon>Mycobacteriales</taxon>
        <taxon>Nocardiaceae</taxon>
        <taxon>Nocardia</taxon>
    </lineage>
</organism>
<proteinExistence type="predicted"/>
<sequence length="73" mass="7733">MHNTFAENAAQLPTKVPFRKATASVPSGNCLHVATLENGNIAIRQSDPNGPAIIATPAEWTAFQDGVIAGEFR</sequence>
<dbReference type="Proteomes" id="UP000438448">
    <property type="component" value="Unassembled WGS sequence"/>
</dbReference>
<feature type="domain" description="DUF397" evidence="1">
    <location>
        <begin position="18"/>
        <end position="67"/>
    </location>
</feature>
<accession>A0A7K0D103</accession>
<gene>
    <name evidence="2" type="ORF">NRB20_24360</name>
</gene>
<protein>
    <recommendedName>
        <fullName evidence="1">DUF397 domain-containing protein</fullName>
    </recommendedName>
</protein>
<dbReference type="InterPro" id="IPR007278">
    <property type="entry name" value="DUF397"/>
</dbReference>
<evidence type="ECO:0000313" key="2">
    <source>
        <dbReference type="EMBL" id="MQY19351.1"/>
    </source>
</evidence>
<name>A0A7K0D103_9NOCA</name>
<dbReference type="EMBL" id="WEGK01000004">
    <property type="protein sequence ID" value="MQY19351.1"/>
    <property type="molecule type" value="Genomic_DNA"/>
</dbReference>
<comment type="caution">
    <text evidence="2">The sequence shown here is derived from an EMBL/GenBank/DDBJ whole genome shotgun (WGS) entry which is preliminary data.</text>
</comment>
<evidence type="ECO:0000259" key="1">
    <source>
        <dbReference type="Pfam" id="PF04149"/>
    </source>
</evidence>
<dbReference type="AlphaFoldDB" id="A0A7K0D103"/>
<dbReference type="Pfam" id="PF04149">
    <property type="entry name" value="DUF397"/>
    <property type="match status" value="1"/>
</dbReference>
<reference evidence="2 3" key="1">
    <citation type="submission" date="2019-10" db="EMBL/GenBank/DDBJ databases">
        <title>Nocardia macrotermitis sp. nov. and Nocardia aurantia sp. nov., isolated from the gut of fungus growing-termite Macrotermes natalensis.</title>
        <authorList>
            <person name="Benndorf R."/>
            <person name="Schwitalla J."/>
            <person name="Martin K."/>
            <person name="De Beer W."/>
            <person name="Kaster A.-K."/>
            <person name="Vollmers J."/>
            <person name="Poulsen M."/>
            <person name="Beemelmanns C."/>
        </authorList>
    </citation>
    <scope>NUCLEOTIDE SEQUENCE [LARGE SCALE GENOMIC DNA]</scope>
    <source>
        <strain evidence="2 3">RB20</strain>
    </source>
</reference>
<keyword evidence="3" id="KW-1185">Reference proteome</keyword>
<evidence type="ECO:0000313" key="3">
    <source>
        <dbReference type="Proteomes" id="UP000438448"/>
    </source>
</evidence>
<dbReference type="OrthoDB" id="3630359at2"/>